<dbReference type="EMBL" id="LAZR01000147">
    <property type="protein sequence ID" value="KKN86495.1"/>
    <property type="molecule type" value="Genomic_DNA"/>
</dbReference>
<dbReference type="InterPro" id="IPR035093">
    <property type="entry name" value="RelE/ParE_toxin_dom_sf"/>
</dbReference>
<organism evidence="1">
    <name type="scientific">marine sediment metagenome</name>
    <dbReference type="NCBI Taxonomy" id="412755"/>
    <lineage>
        <taxon>unclassified sequences</taxon>
        <taxon>metagenomes</taxon>
        <taxon>ecological metagenomes</taxon>
    </lineage>
</organism>
<protein>
    <recommendedName>
        <fullName evidence="2">Plasmid maintenance system killer</fullName>
    </recommendedName>
</protein>
<evidence type="ECO:0000313" key="1">
    <source>
        <dbReference type="EMBL" id="KKN86495.1"/>
    </source>
</evidence>
<dbReference type="SUPFAM" id="SSF143011">
    <property type="entry name" value="RelE-like"/>
    <property type="match status" value="1"/>
</dbReference>
<dbReference type="AlphaFoldDB" id="A0A0F9TZQ9"/>
<dbReference type="InterPro" id="IPR007711">
    <property type="entry name" value="HigB-1"/>
</dbReference>
<accession>A0A0F9TZQ9</accession>
<gene>
    <name evidence="1" type="ORF">LCGC14_0268940</name>
</gene>
<comment type="caution">
    <text evidence="1">The sequence shown here is derived from an EMBL/GenBank/DDBJ whole genome shotgun (WGS) entry which is preliminary data.</text>
</comment>
<dbReference type="PANTHER" id="PTHR40266">
    <property type="entry name" value="TOXIN HIGB-1"/>
    <property type="match status" value="1"/>
</dbReference>
<dbReference type="Gene3D" id="3.30.2310.20">
    <property type="entry name" value="RelE-like"/>
    <property type="match status" value="1"/>
</dbReference>
<reference evidence="1" key="1">
    <citation type="journal article" date="2015" name="Nature">
        <title>Complex archaea that bridge the gap between prokaryotes and eukaryotes.</title>
        <authorList>
            <person name="Spang A."/>
            <person name="Saw J.H."/>
            <person name="Jorgensen S.L."/>
            <person name="Zaremba-Niedzwiedzka K."/>
            <person name="Martijn J."/>
            <person name="Lind A.E."/>
            <person name="van Eijk R."/>
            <person name="Schleper C."/>
            <person name="Guy L."/>
            <person name="Ettema T.J."/>
        </authorList>
    </citation>
    <scope>NUCLEOTIDE SEQUENCE</scope>
</reference>
<dbReference type="PANTHER" id="PTHR40266:SF2">
    <property type="entry name" value="TOXIN HIGB-1"/>
    <property type="match status" value="1"/>
</dbReference>
<evidence type="ECO:0008006" key="2">
    <source>
        <dbReference type="Google" id="ProtNLM"/>
    </source>
</evidence>
<dbReference type="Pfam" id="PF05015">
    <property type="entry name" value="HigB-like_toxin"/>
    <property type="match status" value="1"/>
</dbReference>
<sequence>MIKNFKSKALEQLWTTGKSAKVRPDLQKRILRRLDALDVARSIADLKMPGFDFHALLGFDPTRYTIHINGPWCLTFEFEGAEPSRIDLEQYH</sequence>
<proteinExistence type="predicted"/>
<name>A0A0F9TZQ9_9ZZZZ</name>